<proteinExistence type="predicted"/>
<evidence type="ECO:0000313" key="1">
    <source>
        <dbReference type="EMBL" id="KAH7921827.1"/>
    </source>
</evidence>
<protein>
    <submittedName>
        <fullName evidence="1">TspO/MBR-related protein</fullName>
    </submittedName>
</protein>
<dbReference type="EMBL" id="MU266510">
    <property type="protein sequence ID" value="KAH7921827.1"/>
    <property type="molecule type" value="Genomic_DNA"/>
</dbReference>
<gene>
    <name evidence="1" type="ORF">BV22DRAFT_1038207</name>
</gene>
<keyword evidence="2" id="KW-1185">Reference proteome</keyword>
<reference evidence="1" key="1">
    <citation type="journal article" date="2021" name="New Phytol.">
        <title>Evolutionary innovations through gain and loss of genes in the ectomycorrhizal Boletales.</title>
        <authorList>
            <person name="Wu G."/>
            <person name="Miyauchi S."/>
            <person name="Morin E."/>
            <person name="Kuo A."/>
            <person name="Drula E."/>
            <person name="Varga T."/>
            <person name="Kohler A."/>
            <person name="Feng B."/>
            <person name="Cao Y."/>
            <person name="Lipzen A."/>
            <person name="Daum C."/>
            <person name="Hundley H."/>
            <person name="Pangilinan J."/>
            <person name="Johnson J."/>
            <person name="Barry K."/>
            <person name="LaButti K."/>
            <person name="Ng V."/>
            <person name="Ahrendt S."/>
            <person name="Min B."/>
            <person name="Choi I.G."/>
            <person name="Park H."/>
            <person name="Plett J.M."/>
            <person name="Magnuson J."/>
            <person name="Spatafora J.W."/>
            <person name="Nagy L.G."/>
            <person name="Henrissat B."/>
            <person name="Grigoriev I.V."/>
            <person name="Yang Z.L."/>
            <person name="Xu J."/>
            <person name="Martin F.M."/>
        </authorList>
    </citation>
    <scope>NUCLEOTIDE SEQUENCE</scope>
    <source>
        <strain evidence="1">KUC20120723A-06</strain>
    </source>
</reference>
<evidence type="ECO:0000313" key="2">
    <source>
        <dbReference type="Proteomes" id="UP000790709"/>
    </source>
</evidence>
<name>A0ACB8BAL2_9AGAM</name>
<sequence length="175" mass="19361">MLPSILLAIPRNSITAVGLPLALGLLSGSHTRRVVQGKWYKGLRFPPARPPRWVFPVVWPALYISMGYVSHLAVQALDDAQLSSTKHSLNLALTIYYAQLALNCLWSPLFFGARKIGWALVDSVALAGTTFYLTSLLHALTNGRTTHLLLPYCAWLSFATYLNGGIWFLNHVKAK</sequence>
<comment type="caution">
    <text evidence="1">The sequence shown here is derived from an EMBL/GenBank/DDBJ whole genome shotgun (WGS) entry which is preliminary data.</text>
</comment>
<dbReference type="Proteomes" id="UP000790709">
    <property type="component" value="Unassembled WGS sequence"/>
</dbReference>
<accession>A0ACB8BAL2</accession>
<organism evidence="1 2">
    <name type="scientific">Leucogyrophana mollusca</name>
    <dbReference type="NCBI Taxonomy" id="85980"/>
    <lineage>
        <taxon>Eukaryota</taxon>
        <taxon>Fungi</taxon>
        <taxon>Dikarya</taxon>
        <taxon>Basidiomycota</taxon>
        <taxon>Agaricomycotina</taxon>
        <taxon>Agaricomycetes</taxon>
        <taxon>Agaricomycetidae</taxon>
        <taxon>Boletales</taxon>
        <taxon>Boletales incertae sedis</taxon>
        <taxon>Leucogyrophana</taxon>
    </lineage>
</organism>